<feature type="domain" description="HBS1-like protein N-terminal" evidence="6">
    <location>
        <begin position="11"/>
        <end position="76"/>
    </location>
</feature>
<keyword evidence="2" id="KW-0963">Cytoplasm</keyword>
<proteinExistence type="predicted"/>
<evidence type="ECO:0000256" key="1">
    <source>
        <dbReference type="ARBA" id="ARBA00004496"/>
    </source>
</evidence>
<sequence>MSRHRVKAVAYDEDDFDDGYDSPDPEEQEFLEQCTAEVLSQLLAGSPSVTATRDEVQEVLWHYYNDVEKSVNYLRSE</sequence>
<keyword evidence="4" id="KW-0648">Protein biosynthesis</keyword>
<comment type="caution">
    <text evidence="7">The sequence shown here is derived from an EMBL/GenBank/DDBJ whole genome shotgun (WGS) entry which is preliminary data.</text>
</comment>
<dbReference type="Pfam" id="PF08938">
    <property type="entry name" value="HBS1_N"/>
    <property type="match status" value="1"/>
</dbReference>
<evidence type="ECO:0000256" key="3">
    <source>
        <dbReference type="ARBA" id="ARBA00022801"/>
    </source>
</evidence>
<dbReference type="AlphaFoldDB" id="A0AAN5BZY1"/>
<organism evidence="7 8">
    <name type="scientific">Aspergillus oryzae</name>
    <name type="common">Yellow koji mold</name>
    <dbReference type="NCBI Taxonomy" id="5062"/>
    <lineage>
        <taxon>Eukaryota</taxon>
        <taxon>Fungi</taxon>
        <taxon>Dikarya</taxon>
        <taxon>Ascomycota</taxon>
        <taxon>Pezizomycotina</taxon>
        <taxon>Eurotiomycetes</taxon>
        <taxon>Eurotiomycetidae</taxon>
        <taxon>Eurotiales</taxon>
        <taxon>Aspergillaceae</taxon>
        <taxon>Aspergillus</taxon>
        <taxon>Aspergillus subgen. Circumdati</taxon>
    </lineage>
</organism>
<dbReference type="GO" id="GO:0005737">
    <property type="term" value="C:cytoplasm"/>
    <property type="evidence" value="ECO:0007669"/>
    <property type="project" value="UniProtKB-SubCell"/>
</dbReference>
<reference evidence="7" key="1">
    <citation type="submission" date="2023-04" db="EMBL/GenBank/DDBJ databases">
        <title>Aspergillus oryzae NBRC 4228.</title>
        <authorList>
            <person name="Ichikawa N."/>
            <person name="Sato H."/>
            <person name="Tonouchi N."/>
        </authorList>
    </citation>
    <scope>NUCLEOTIDE SEQUENCE</scope>
    <source>
        <strain evidence="7">NBRC 4228</strain>
    </source>
</reference>
<protein>
    <submittedName>
        <fullName evidence="7">Unnamed protein product</fullName>
    </submittedName>
</protein>
<dbReference type="GO" id="GO:0016787">
    <property type="term" value="F:hydrolase activity"/>
    <property type="evidence" value="ECO:0007669"/>
    <property type="project" value="UniProtKB-KW"/>
</dbReference>
<comment type="subcellular location">
    <subcellularLocation>
        <location evidence="1">Cytoplasm</location>
    </subcellularLocation>
</comment>
<evidence type="ECO:0000256" key="4">
    <source>
        <dbReference type="ARBA" id="ARBA00022917"/>
    </source>
</evidence>
<evidence type="ECO:0000313" key="8">
    <source>
        <dbReference type="Proteomes" id="UP001165205"/>
    </source>
</evidence>
<dbReference type="EMBL" id="BSYA01000096">
    <property type="protein sequence ID" value="GMG32167.1"/>
    <property type="molecule type" value="Genomic_DNA"/>
</dbReference>
<accession>A0AAN5BZY1</accession>
<feature type="compositionally biased region" description="Acidic residues" evidence="5">
    <location>
        <begin position="11"/>
        <end position="26"/>
    </location>
</feature>
<evidence type="ECO:0000256" key="5">
    <source>
        <dbReference type="SAM" id="MobiDB-lite"/>
    </source>
</evidence>
<dbReference type="Proteomes" id="UP001165205">
    <property type="component" value="Unassembled WGS sequence"/>
</dbReference>
<gene>
    <name evidence="7" type="ORF">Aory04_000792300</name>
</gene>
<dbReference type="GO" id="GO:0006412">
    <property type="term" value="P:translation"/>
    <property type="evidence" value="ECO:0007669"/>
    <property type="project" value="UniProtKB-KW"/>
</dbReference>
<dbReference type="InterPro" id="IPR015033">
    <property type="entry name" value="HBS1-like_N"/>
</dbReference>
<evidence type="ECO:0000259" key="6">
    <source>
        <dbReference type="Pfam" id="PF08938"/>
    </source>
</evidence>
<feature type="region of interest" description="Disordered" evidence="5">
    <location>
        <begin position="1"/>
        <end position="26"/>
    </location>
</feature>
<name>A0AAN5BZY1_ASPOZ</name>
<keyword evidence="3" id="KW-0378">Hydrolase</keyword>
<evidence type="ECO:0000313" key="7">
    <source>
        <dbReference type="EMBL" id="GMG32167.1"/>
    </source>
</evidence>
<evidence type="ECO:0000256" key="2">
    <source>
        <dbReference type="ARBA" id="ARBA00022490"/>
    </source>
</evidence>